<feature type="region of interest" description="Disordered" evidence="1">
    <location>
        <begin position="139"/>
        <end position="167"/>
    </location>
</feature>
<dbReference type="EMBL" id="JAVRRL010000028">
    <property type="protein sequence ID" value="KAK5112751.1"/>
    <property type="molecule type" value="Genomic_DNA"/>
</dbReference>
<evidence type="ECO:0000313" key="3">
    <source>
        <dbReference type="Proteomes" id="UP001310890"/>
    </source>
</evidence>
<feature type="compositionally biased region" description="Pro residues" evidence="1">
    <location>
        <begin position="44"/>
        <end position="53"/>
    </location>
</feature>
<protein>
    <submittedName>
        <fullName evidence="2">Uncharacterized protein</fullName>
    </submittedName>
</protein>
<proteinExistence type="predicted"/>
<feature type="region of interest" description="Disordered" evidence="1">
    <location>
        <begin position="247"/>
        <end position="288"/>
    </location>
</feature>
<feature type="compositionally biased region" description="Polar residues" evidence="1">
    <location>
        <begin position="15"/>
        <end position="26"/>
    </location>
</feature>
<dbReference type="Proteomes" id="UP001310890">
    <property type="component" value="Unassembled WGS sequence"/>
</dbReference>
<comment type="caution">
    <text evidence="2">The sequence shown here is derived from an EMBL/GenBank/DDBJ whole genome shotgun (WGS) entry which is preliminary data.</text>
</comment>
<evidence type="ECO:0000256" key="1">
    <source>
        <dbReference type="SAM" id="MobiDB-lite"/>
    </source>
</evidence>
<feature type="compositionally biased region" description="Basic and acidic residues" evidence="1">
    <location>
        <begin position="271"/>
        <end position="288"/>
    </location>
</feature>
<reference evidence="2" key="1">
    <citation type="submission" date="2023-08" db="EMBL/GenBank/DDBJ databases">
        <title>Black Yeasts Isolated from many extreme environments.</title>
        <authorList>
            <person name="Coleine C."/>
            <person name="Stajich J.E."/>
            <person name="Selbmann L."/>
        </authorList>
    </citation>
    <scope>NUCLEOTIDE SEQUENCE</scope>
    <source>
        <strain evidence="2">CCFEE 5401</strain>
    </source>
</reference>
<sequence length="288" mass="32670">MRTAHLLTLKRRLLQNANMSRHQSWPATPAYKHNGPKATDSNPQPLPTPPPSKPTSDSLSLADLEDHPENHFLSPLARFDDWHPDSDDDEDDDDEIDWDAGITDFALYSDDRQQAEESNEQVDEKWDAFLKRQELALRRSVERSHSKPATRSPLPVGMPALTPDSSPDLRDDLDVESFRGPAYHTLTIVPPSPHLLPFNGHQDLPLSFPSLSAHYATRSSFRRIERPGLKHTRTMSGKAHSWRRPGWGIYPLGEEPEAEQRAEEEGESWDEGDRGRESGRRGVVDLRD</sequence>
<feature type="compositionally biased region" description="Acidic residues" evidence="1">
    <location>
        <begin position="86"/>
        <end position="96"/>
    </location>
</feature>
<gene>
    <name evidence="2" type="ORF">LTR62_003849</name>
</gene>
<name>A0AAN7YGF6_9PEZI</name>
<accession>A0AAN7YGF6</accession>
<feature type="region of interest" description="Disordered" evidence="1">
    <location>
        <begin position="15"/>
        <end position="96"/>
    </location>
</feature>
<dbReference type="AlphaFoldDB" id="A0AAN7YGF6"/>
<organism evidence="2 3">
    <name type="scientific">Meristemomyces frigidus</name>
    <dbReference type="NCBI Taxonomy" id="1508187"/>
    <lineage>
        <taxon>Eukaryota</taxon>
        <taxon>Fungi</taxon>
        <taxon>Dikarya</taxon>
        <taxon>Ascomycota</taxon>
        <taxon>Pezizomycotina</taxon>
        <taxon>Dothideomycetes</taxon>
        <taxon>Dothideomycetidae</taxon>
        <taxon>Mycosphaerellales</taxon>
        <taxon>Teratosphaeriaceae</taxon>
        <taxon>Meristemomyces</taxon>
    </lineage>
</organism>
<evidence type="ECO:0000313" key="2">
    <source>
        <dbReference type="EMBL" id="KAK5112751.1"/>
    </source>
</evidence>